<sequence length="369" mass="39661">MHFDHGVSGGGSDYSQSPPRCIGRRDSNYRSEPSDDDDDSLEEGDNEIMEMGLTNTPLSADSYGSPNSNNPNGSYFPPSPSPFPNAGFGGNTTPRNLPNISSPLFGREVRNFSADFSPSYGSYGKNSNMPPSKPTVPRTTPVRSINPHARVLEGYQPSSPVPIVQSTQNTLNNCHTPNPYNHNHIFGSANSSGVSTPISSPPTLRSGLIGSPPVLSPPTPSPLTEGSLSPSTSSPPLPPCLDSRKRKNNSYTSSTSPNSSNLPLQDLKRRTSQMTLTTPSNSPKRGTPTSLKTGFHMLYPPLNSAPLLLKPKTIRPTIDCTRRTHLSPGLSSHLVHTEVEDSPLCLVTPGKREGFSPLTREFQGMDVED</sequence>
<feature type="region of interest" description="Disordered" evidence="1">
    <location>
        <begin position="1"/>
        <end position="102"/>
    </location>
</feature>
<name>A0A9W6Z7H0_9STRA</name>
<feature type="compositionally biased region" description="Low complexity" evidence="1">
    <location>
        <begin position="249"/>
        <end position="264"/>
    </location>
</feature>
<feature type="compositionally biased region" description="Polar residues" evidence="1">
    <location>
        <begin position="121"/>
        <end position="130"/>
    </location>
</feature>
<feature type="compositionally biased region" description="Polar residues" evidence="1">
    <location>
        <begin position="92"/>
        <end position="102"/>
    </location>
</feature>
<evidence type="ECO:0000256" key="1">
    <source>
        <dbReference type="SAM" id="MobiDB-lite"/>
    </source>
</evidence>
<feature type="compositionally biased region" description="Polar residues" evidence="1">
    <location>
        <begin position="188"/>
        <end position="203"/>
    </location>
</feature>
<evidence type="ECO:0000313" key="3">
    <source>
        <dbReference type="Proteomes" id="UP001165122"/>
    </source>
</evidence>
<dbReference type="EMBL" id="BRXW01000350">
    <property type="protein sequence ID" value="GMH46881.1"/>
    <property type="molecule type" value="Genomic_DNA"/>
</dbReference>
<protein>
    <submittedName>
        <fullName evidence="2">Uncharacterized protein</fullName>
    </submittedName>
</protein>
<evidence type="ECO:0000313" key="2">
    <source>
        <dbReference type="EMBL" id="GMH46881.1"/>
    </source>
</evidence>
<proteinExistence type="predicted"/>
<dbReference type="Proteomes" id="UP001165122">
    <property type="component" value="Unassembled WGS sequence"/>
</dbReference>
<feature type="region of interest" description="Disordered" evidence="1">
    <location>
        <begin position="121"/>
        <end position="140"/>
    </location>
</feature>
<dbReference type="AlphaFoldDB" id="A0A9W6Z7H0"/>
<keyword evidence="3" id="KW-1185">Reference proteome</keyword>
<feature type="compositionally biased region" description="Low complexity" evidence="1">
    <location>
        <begin position="62"/>
        <end position="76"/>
    </location>
</feature>
<organism evidence="2 3">
    <name type="scientific">Triparma laevis f. longispina</name>
    <dbReference type="NCBI Taxonomy" id="1714387"/>
    <lineage>
        <taxon>Eukaryota</taxon>
        <taxon>Sar</taxon>
        <taxon>Stramenopiles</taxon>
        <taxon>Ochrophyta</taxon>
        <taxon>Bolidophyceae</taxon>
        <taxon>Parmales</taxon>
        <taxon>Triparmaceae</taxon>
        <taxon>Triparma</taxon>
    </lineage>
</organism>
<feature type="compositionally biased region" description="Acidic residues" evidence="1">
    <location>
        <begin position="34"/>
        <end position="48"/>
    </location>
</feature>
<feature type="compositionally biased region" description="Low complexity" evidence="1">
    <location>
        <begin position="222"/>
        <end position="232"/>
    </location>
</feature>
<reference evidence="3" key="1">
    <citation type="journal article" date="2023" name="Commun. Biol.">
        <title>Genome analysis of Parmales, the sister group of diatoms, reveals the evolutionary specialization of diatoms from phago-mixotrophs to photoautotrophs.</title>
        <authorList>
            <person name="Ban H."/>
            <person name="Sato S."/>
            <person name="Yoshikawa S."/>
            <person name="Yamada K."/>
            <person name="Nakamura Y."/>
            <person name="Ichinomiya M."/>
            <person name="Sato N."/>
            <person name="Blanc-Mathieu R."/>
            <person name="Endo H."/>
            <person name="Kuwata A."/>
            <person name="Ogata H."/>
        </authorList>
    </citation>
    <scope>NUCLEOTIDE SEQUENCE [LARGE SCALE GENOMIC DNA]</scope>
    <source>
        <strain evidence="3">NIES 3700</strain>
    </source>
</reference>
<accession>A0A9W6Z7H0</accession>
<gene>
    <name evidence="2" type="ORF">TrLO_g5478</name>
</gene>
<feature type="compositionally biased region" description="Basic and acidic residues" evidence="1">
    <location>
        <begin position="23"/>
        <end position="33"/>
    </location>
</feature>
<feature type="region of interest" description="Disordered" evidence="1">
    <location>
        <begin position="182"/>
        <end position="266"/>
    </location>
</feature>
<comment type="caution">
    <text evidence="2">The sequence shown here is derived from an EMBL/GenBank/DDBJ whole genome shotgun (WGS) entry which is preliminary data.</text>
</comment>